<reference evidence="2 3" key="1">
    <citation type="submission" date="2020-11" db="EMBL/GenBank/DDBJ databases">
        <title>Draft Genome of Enterobacter sp. strain EMC7.</title>
        <authorList>
            <person name="Barman P."/>
            <person name="Sinha S."/>
            <person name="Sen S."/>
            <person name="Chakraborty R."/>
        </authorList>
    </citation>
    <scope>NUCLEOTIDE SEQUENCE [LARGE SCALE GENOMIC DNA]</scope>
    <source>
        <strain evidence="2 3">EMC7</strain>
    </source>
</reference>
<dbReference type="EMBL" id="JADMNK010000010">
    <property type="protein sequence ID" value="MBZ0059580.1"/>
    <property type="molecule type" value="Genomic_DNA"/>
</dbReference>
<evidence type="ECO:0000313" key="3">
    <source>
        <dbReference type="Proteomes" id="UP000706580"/>
    </source>
</evidence>
<evidence type="ECO:0000313" key="2">
    <source>
        <dbReference type="EMBL" id="MBZ0059580.1"/>
    </source>
</evidence>
<keyword evidence="3" id="KW-1185">Reference proteome</keyword>
<dbReference type="Proteomes" id="UP000706580">
    <property type="component" value="Unassembled WGS sequence"/>
</dbReference>
<feature type="chain" id="PRO_5046622897" description="Outer membrane lipoprotein" evidence="1">
    <location>
        <begin position="23"/>
        <end position="118"/>
    </location>
</feature>
<gene>
    <name evidence="2" type="ORF">ITX56_17575</name>
</gene>
<protein>
    <recommendedName>
        <fullName evidence="4">Outer membrane lipoprotein</fullName>
    </recommendedName>
</protein>
<name>A0ABS7RZ68_9ENTR</name>
<feature type="signal peptide" evidence="1">
    <location>
        <begin position="1"/>
        <end position="22"/>
    </location>
</feature>
<dbReference type="RefSeq" id="WP_223075254.1">
    <property type="nucleotide sequence ID" value="NZ_JADMNK010000010.1"/>
</dbReference>
<dbReference type="Pfam" id="PF13992">
    <property type="entry name" value="YecR"/>
    <property type="match status" value="1"/>
</dbReference>
<comment type="caution">
    <text evidence="2">The sequence shown here is derived from an EMBL/GenBank/DDBJ whole genome shotgun (WGS) entry which is preliminary data.</text>
</comment>
<dbReference type="PROSITE" id="PS51257">
    <property type="entry name" value="PROKAR_LIPOPROTEIN"/>
    <property type="match status" value="1"/>
</dbReference>
<evidence type="ECO:0000256" key="1">
    <source>
        <dbReference type="SAM" id="SignalP"/>
    </source>
</evidence>
<keyword evidence="1" id="KW-0732">Signal</keyword>
<sequence length="118" mass="12331">MKKILNAAIIAAAVLLAGCAPKVSPLGTMHASRADGTVTLGYKVMGIGADNHQPSFVAGNPKAEQACKVWGYTSAQELDANMVNIQCLKADPYMRCVTAVFSKVYQCAGGQPEAVTKS</sequence>
<accession>A0ABS7RZ68</accession>
<organism evidence="2 3">
    <name type="scientific">Leclercia barmai</name>
    <dbReference type="NCBI Taxonomy" id="2785629"/>
    <lineage>
        <taxon>Bacteria</taxon>
        <taxon>Pseudomonadati</taxon>
        <taxon>Pseudomonadota</taxon>
        <taxon>Gammaproteobacteria</taxon>
        <taxon>Enterobacterales</taxon>
        <taxon>Enterobacteriaceae</taxon>
        <taxon>Leclercia</taxon>
    </lineage>
</organism>
<evidence type="ECO:0008006" key="4">
    <source>
        <dbReference type="Google" id="ProtNLM"/>
    </source>
</evidence>
<dbReference type="InterPro" id="IPR025731">
    <property type="entry name" value="YecR-like"/>
</dbReference>
<proteinExistence type="predicted"/>